<accession>A0A8S5VAA8</accession>
<reference evidence="1" key="1">
    <citation type="journal article" date="2021" name="Proc. Natl. Acad. Sci. U.S.A.">
        <title>A Catalog of Tens of Thousands of Viruses from Human Metagenomes Reveals Hidden Associations with Chronic Diseases.</title>
        <authorList>
            <person name="Tisza M.J."/>
            <person name="Buck C.B."/>
        </authorList>
    </citation>
    <scope>NUCLEOTIDE SEQUENCE</scope>
    <source>
        <strain evidence="1">Ct6bU4</strain>
    </source>
</reference>
<sequence length="64" mass="7058">MATYTNRNEAINREIIAAIEAGDASAEDYNIDAIADAVLGDYEDGFSVKVDETEFWNIVAENEI</sequence>
<name>A0A8S5VAA8_9CAUD</name>
<proteinExistence type="predicted"/>
<organism evidence="1">
    <name type="scientific">Siphoviridae sp. ct6bU4</name>
    <dbReference type="NCBI Taxonomy" id="2825344"/>
    <lineage>
        <taxon>Viruses</taxon>
        <taxon>Duplodnaviria</taxon>
        <taxon>Heunggongvirae</taxon>
        <taxon>Uroviricota</taxon>
        <taxon>Caudoviricetes</taxon>
    </lineage>
</organism>
<protein>
    <submittedName>
        <fullName evidence="1">Uncharacterized protein</fullName>
    </submittedName>
</protein>
<dbReference type="EMBL" id="BK016234">
    <property type="protein sequence ID" value="DAG03689.1"/>
    <property type="molecule type" value="Genomic_DNA"/>
</dbReference>
<evidence type="ECO:0000313" key="1">
    <source>
        <dbReference type="EMBL" id="DAG03689.1"/>
    </source>
</evidence>